<proteinExistence type="predicted"/>
<name>A0A330LIM7_9GAMM</name>
<organism evidence="1 2">
    <name type="scientific">Moritella yayanosii</name>
    <dbReference type="NCBI Taxonomy" id="69539"/>
    <lineage>
        <taxon>Bacteria</taxon>
        <taxon>Pseudomonadati</taxon>
        <taxon>Pseudomonadota</taxon>
        <taxon>Gammaproteobacteria</taxon>
        <taxon>Alteromonadales</taxon>
        <taxon>Moritellaceae</taxon>
        <taxon>Moritella</taxon>
    </lineage>
</organism>
<reference evidence="2" key="1">
    <citation type="submission" date="2018-05" db="EMBL/GenBank/DDBJ databases">
        <authorList>
            <person name="Cea G.-C."/>
            <person name="William W."/>
        </authorList>
    </citation>
    <scope>NUCLEOTIDE SEQUENCE [LARGE SCALE GENOMIC DNA]</scope>
    <source>
        <strain evidence="2">DB21MT 5</strain>
    </source>
</reference>
<sequence>MAMEICISARTGMILPCIANDENKRDLFLKDNAHINSDILYKGTAYISRSDSSYAARTPVSPHLQQMLKQLQLLPPQSRKTISDLNAAYGSDLLLSLSSFYNNEILPLPAQGAAFARNKALPVIEKEAIGFTGAGLTAVSTRSTIFAKLITEYQQTLEALRAAYKNKLPKFQLMRLEAIANEAHQTLNQQFQSELRRYMPMGKGSKGSIWSNAQRGMGLAKGARTDAPLKLNNANEIAKLGRFSQHVKFAGNSLLFLDAGLRGIDVYSDYNEGKDWQRSLVTQTAGFGFAGGFGIYAGQVATGVATVFLAATPFGWVIAIGIGLAVGYEVAKAGDEFGQDFAEYVYDTSSSFRWFN</sequence>
<evidence type="ECO:0000313" key="2">
    <source>
        <dbReference type="Proteomes" id="UP000250163"/>
    </source>
</evidence>
<dbReference type="EMBL" id="LS483250">
    <property type="protein sequence ID" value="SQD76710.1"/>
    <property type="molecule type" value="Genomic_DNA"/>
</dbReference>
<dbReference type="KEGG" id="mya:MORIYA_0232"/>
<dbReference type="AlphaFoldDB" id="A0A330LIM7"/>
<dbReference type="OrthoDB" id="6398263at2"/>
<evidence type="ECO:0000313" key="1">
    <source>
        <dbReference type="EMBL" id="SQD76710.1"/>
    </source>
</evidence>
<keyword evidence="2" id="KW-1185">Reference proteome</keyword>
<protein>
    <submittedName>
        <fullName evidence="1">Uncharacterized protein</fullName>
    </submittedName>
</protein>
<accession>A0A330LIM7</accession>
<gene>
    <name evidence="1" type="ORF">MORIYA_0232</name>
</gene>
<dbReference type="RefSeq" id="WP_112711959.1">
    <property type="nucleotide sequence ID" value="NZ_LS483250.1"/>
</dbReference>
<dbReference type="Proteomes" id="UP000250163">
    <property type="component" value="Chromosome MORIYA"/>
</dbReference>